<accession>A0AAV0WUF3</accession>
<feature type="compositionally biased region" description="Polar residues" evidence="1">
    <location>
        <begin position="22"/>
        <end position="35"/>
    </location>
</feature>
<reference evidence="2 3" key="1">
    <citation type="submission" date="2023-01" db="EMBL/GenBank/DDBJ databases">
        <authorList>
            <person name="Whitehead M."/>
        </authorList>
    </citation>
    <scope>NUCLEOTIDE SEQUENCE [LARGE SCALE GENOMIC DNA]</scope>
</reference>
<dbReference type="Proteomes" id="UP001160148">
    <property type="component" value="Unassembled WGS sequence"/>
</dbReference>
<proteinExistence type="predicted"/>
<evidence type="ECO:0008006" key="4">
    <source>
        <dbReference type="Google" id="ProtNLM"/>
    </source>
</evidence>
<organism evidence="2 3">
    <name type="scientific">Macrosiphum euphorbiae</name>
    <name type="common">potato aphid</name>
    <dbReference type="NCBI Taxonomy" id="13131"/>
    <lineage>
        <taxon>Eukaryota</taxon>
        <taxon>Metazoa</taxon>
        <taxon>Ecdysozoa</taxon>
        <taxon>Arthropoda</taxon>
        <taxon>Hexapoda</taxon>
        <taxon>Insecta</taxon>
        <taxon>Pterygota</taxon>
        <taxon>Neoptera</taxon>
        <taxon>Paraneoptera</taxon>
        <taxon>Hemiptera</taxon>
        <taxon>Sternorrhyncha</taxon>
        <taxon>Aphidomorpha</taxon>
        <taxon>Aphidoidea</taxon>
        <taxon>Aphididae</taxon>
        <taxon>Macrosiphini</taxon>
        <taxon>Macrosiphum</taxon>
    </lineage>
</organism>
<feature type="region of interest" description="Disordered" evidence="1">
    <location>
        <begin position="16"/>
        <end position="61"/>
    </location>
</feature>
<comment type="caution">
    <text evidence="2">The sequence shown here is derived from an EMBL/GenBank/DDBJ whole genome shotgun (WGS) entry which is preliminary data.</text>
</comment>
<keyword evidence="3" id="KW-1185">Reference proteome</keyword>
<evidence type="ECO:0000256" key="1">
    <source>
        <dbReference type="SAM" id="MobiDB-lite"/>
    </source>
</evidence>
<sequence length="149" mass="17245">MLLTADLDQNNSNLSILHRSTPKTSSSISFPSDTPQHVWHAESSSNSSLNKTKPTSTTSNKKIYEGLAILNNKKLEKTEKTSKFENELYKIKLLKAKSELETSRLEHDLMAKKFKYESEKMESDVRQNKLKEEMLLLELKHKKKMWGME</sequence>
<gene>
    <name evidence="2" type="ORF">MEUPH1_LOCUS14592</name>
</gene>
<name>A0AAV0WUF3_9HEMI</name>
<dbReference type="AlphaFoldDB" id="A0AAV0WUF3"/>
<protein>
    <recommendedName>
        <fullName evidence="4">No apical meristem-associated C-terminal domain-containing protein</fullName>
    </recommendedName>
</protein>
<evidence type="ECO:0000313" key="3">
    <source>
        <dbReference type="Proteomes" id="UP001160148"/>
    </source>
</evidence>
<feature type="compositionally biased region" description="Low complexity" evidence="1">
    <location>
        <begin position="43"/>
        <end position="61"/>
    </location>
</feature>
<dbReference type="EMBL" id="CARXXK010000002">
    <property type="protein sequence ID" value="CAI6359157.1"/>
    <property type="molecule type" value="Genomic_DNA"/>
</dbReference>
<evidence type="ECO:0000313" key="2">
    <source>
        <dbReference type="EMBL" id="CAI6359157.1"/>
    </source>
</evidence>